<feature type="compositionally biased region" description="Low complexity" evidence="7">
    <location>
        <begin position="18"/>
        <end position="27"/>
    </location>
</feature>
<dbReference type="GO" id="GO:0003676">
    <property type="term" value="F:nucleic acid binding"/>
    <property type="evidence" value="ECO:0007669"/>
    <property type="project" value="InterPro"/>
</dbReference>
<evidence type="ECO:0000313" key="10">
    <source>
        <dbReference type="EMBL" id="EPN34612.1"/>
    </source>
</evidence>
<name>S6TYR1_PSESF</name>
<dbReference type="InterPro" id="IPR001650">
    <property type="entry name" value="Helicase_C-like"/>
</dbReference>
<dbReference type="PANTHER" id="PTHR47959">
    <property type="entry name" value="ATP-DEPENDENT RNA HELICASE RHLE-RELATED"/>
    <property type="match status" value="1"/>
</dbReference>
<evidence type="ECO:0000259" key="8">
    <source>
        <dbReference type="PROSITE" id="PS51192"/>
    </source>
</evidence>
<dbReference type="InterPro" id="IPR050079">
    <property type="entry name" value="DEAD_box_RNA_helicase"/>
</dbReference>
<dbReference type="PROSITE" id="PS00039">
    <property type="entry name" value="DEAD_ATP_HELICASE"/>
    <property type="match status" value="1"/>
</dbReference>
<evidence type="ECO:0000259" key="9">
    <source>
        <dbReference type="PROSITE" id="PS51194"/>
    </source>
</evidence>
<dbReference type="SMART" id="SM00490">
    <property type="entry name" value="HELICc"/>
    <property type="match status" value="1"/>
</dbReference>
<keyword evidence="1 6" id="KW-0547">Nucleotide-binding</keyword>
<dbReference type="GO" id="GO:0003724">
    <property type="term" value="F:RNA helicase activity"/>
    <property type="evidence" value="ECO:0007669"/>
    <property type="project" value="TreeGrafter"/>
</dbReference>
<dbReference type="InterPro" id="IPR000629">
    <property type="entry name" value="RNA-helicase_DEAD-box_CS"/>
</dbReference>
<dbReference type="InterPro" id="IPR044742">
    <property type="entry name" value="DEAD/DEAH_RhlB"/>
</dbReference>
<dbReference type="PROSITE" id="PS51192">
    <property type="entry name" value="HELICASE_ATP_BIND_1"/>
    <property type="match status" value="1"/>
</dbReference>
<evidence type="ECO:0000256" key="2">
    <source>
        <dbReference type="ARBA" id="ARBA00022801"/>
    </source>
</evidence>
<proteinExistence type="inferred from homology"/>
<dbReference type="Proteomes" id="UP000015729">
    <property type="component" value="Unassembled WGS sequence"/>
</dbReference>
<evidence type="ECO:0000256" key="1">
    <source>
        <dbReference type="ARBA" id="ARBA00022741"/>
    </source>
</evidence>
<dbReference type="Pfam" id="PF00271">
    <property type="entry name" value="Helicase_C"/>
    <property type="match status" value="1"/>
</dbReference>
<comment type="similarity">
    <text evidence="5 6">Belongs to the DEAD box helicase family.</text>
</comment>
<organism evidence="10 11">
    <name type="scientific">Pseudomonas syringae pv. actinidiae ICMP 18807</name>
    <dbReference type="NCBI Taxonomy" id="1194404"/>
    <lineage>
        <taxon>Bacteria</taxon>
        <taxon>Pseudomonadati</taxon>
        <taxon>Pseudomonadota</taxon>
        <taxon>Gammaproteobacteria</taxon>
        <taxon>Pseudomonadales</taxon>
        <taxon>Pseudomonadaceae</taxon>
        <taxon>Pseudomonas</taxon>
        <taxon>Pseudomonas syringae</taxon>
    </lineage>
</organism>
<dbReference type="InterPro" id="IPR014001">
    <property type="entry name" value="Helicase_ATP-bd"/>
</dbReference>
<feature type="compositionally biased region" description="Basic and acidic residues" evidence="7">
    <location>
        <begin position="58"/>
        <end position="74"/>
    </location>
</feature>
<evidence type="ECO:0000256" key="7">
    <source>
        <dbReference type="SAM" id="MobiDB-lite"/>
    </source>
</evidence>
<dbReference type="GO" id="GO:0005524">
    <property type="term" value="F:ATP binding"/>
    <property type="evidence" value="ECO:0007669"/>
    <property type="project" value="UniProtKB-KW"/>
</dbReference>
<gene>
    <name evidence="10" type="ORF">A244_34898</name>
</gene>
<comment type="caution">
    <text evidence="10">The sequence shown here is derived from an EMBL/GenBank/DDBJ whole genome shotgun (WGS) entry which is preliminary data.</text>
</comment>
<dbReference type="CDD" id="cd00268">
    <property type="entry name" value="DEADc"/>
    <property type="match status" value="1"/>
</dbReference>
<dbReference type="InterPro" id="IPR027417">
    <property type="entry name" value="P-loop_NTPase"/>
</dbReference>
<feature type="region of interest" description="Disordered" evidence="7">
    <location>
        <begin position="1"/>
        <end position="78"/>
    </location>
</feature>
<dbReference type="SMART" id="SM00487">
    <property type="entry name" value="DEXDc"/>
    <property type="match status" value="1"/>
</dbReference>
<accession>S6TYR1</accession>
<dbReference type="PANTHER" id="PTHR47959:SF10">
    <property type="entry name" value="ATP-DEPENDENT RNA HELICASE RHLB"/>
    <property type="match status" value="1"/>
</dbReference>
<dbReference type="PROSITE" id="PS51194">
    <property type="entry name" value="HELICASE_CTER"/>
    <property type="match status" value="1"/>
</dbReference>
<dbReference type="GO" id="GO:0016787">
    <property type="term" value="F:hydrolase activity"/>
    <property type="evidence" value="ECO:0007669"/>
    <property type="project" value="UniProtKB-KW"/>
</dbReference>
<feature type="domain" description="Helicase ATP-binding" evidence="8">
    <location>
        <begin position="96"/>
        <end position="276"/>
    </location>
</feature>
<dbReference type="Gene3D" id="3.40.50.300">
    <property type="entry name" value="P-loop containing nucleotide triphosphate hydrolases"/>
    <property type="match status" value="2"/>
</dbReference>
<evidence type="ECO:0000313" key="11">
    <source>
        <dbReference type="Proteomes" id="UP000015729"/>
    </source>
</evidence>
<dbReference type="CDD" id="cd18787">
    <property type="entry name" value="SF2_C_DEAD"/>
    <property type="match status" value="1"/>
</dbReference>
<dbReference type="Pfam" id="PF00270">
    <property type="entry name" value="DEAD"/>
    <property type="match status" value="1"/>
</dbReference>
<reference evidence="10 11" key="1">
    <citation type="journal article" date="2013" name="PLoS Pathog.">
        <title>Genomic analysis of the Kiwifruit pathogen Pseudomonas syringae pv. actinidiae provides insight into the origins of an emergent plant disease.</title>
        <authorList>
            <person name="McCann H.C."/>
            <person name="Rikkerink E.H."/>
            <person name="Bertels F."/>
            <person name="Fiers M."/>
            <person name="Lu A."/>
            <person name="Rees-George J."/>
            <person name="Andersen M.T."/>
            <person name="Gleave A.P."/>
            <person name="Haubold B."/>
            <person name="Wohlers M.W."/>
            <person name="Guttman D.S."/>
            <person name="Wang P.W."/>
            <person name="Straub C."/>
            <person name="Vanneste J.L."/>
            <person name="Rainey P.B."/>
            <person name="Templeton M.D."/>
        </authorList>
    </citation>
    <scope>NUCLEOTIDE SEQUENCE [LARGE SCALE GENOMIC DNA]</scope>
    <source>
        <strain evidence="10 11">ICMP 18807</strain>
    </source>
</reference>
<keyword evidence="3 6" id="KW-0347">Helicase</keyword>
<dbReference type="InterPro" id="IPR011545">
    <property type="entry name" value="DEAD/DEAH_box_helicase_dom"/>
</dbReference>
<keyword evidence="2 6" id="KW-0378">Hydrolase</keyword>
<evidence type="ECO:0000256" key="3">
    <source>
        <dbReference type="ARBA" id="ARBA00022806"/>
    </source>
</evidence>
<feature type="compositionally biased region" description="Polar residues" evidence="7">
    <location>
        <begin position="41"/>
        <end position="51"/>
    </location>
</feature>
<evidence type="ECO:0000256" key="6">
    <source>
        <dbReference type="RuleBase" id="RU000492"/>
    </source>
</evidence>
<keyword evidence="4 6" id="KW-0067">ATP-binding</keyword>
<evidence type="ECO:0000256" key="5">
    <source>
        <dbReference type="ARBA" id="ARBA00038437"/>
    </source>
</evidence>
<sequence>MLKALKKMFGKSEAEQRAPIPTASIPASPSPVPGDQPDHAVQTQALDTVSEPSKARAPRTDKPRAERPRRERVVKPPAPEWKLEDFAVEPQEGKTRFHDFNLADAIGRAQTGTGKTAAFLISIIEQLTQTPPPAERYMGEPRALIIAPTRELVVQIAKDAADLTKYTNLNVMTFVGGMDFDKQLKQLEARHCDILVATPGRLLDFNQRGEVHLDMVEVMVLDEADRMLDMGFIPQVRQIIRQTPHKGERQTLLFSATFTEDVMNLAKQWTTDPSIVEIESLNVASDNVEQHIYAVAGADKYKLLYNLVTDNGWERVMVFANRKDEVRRIEERLVRDGVNAAQLSGDVPQHKRIKTLEGFREGKIRVLVATDVAGRGIHIDGISHVINFTLPEVPDDYVHRIGRTGRAGADGVSISFAGEDDSYQLPAIEEKLGRKISCETPPTHLLRAVVRQTT</sequence>
<dbReference type="NCBIfam" id="NF002340">
    <property type="entry name" value="PRK01297.1"/>
    <property type="match status" value="1"/>
</dbReference>
<protein>
    <submittedName>
        <fullName evidence="10">ATP-dependent RNA helicase RhlB</fullName>
    </submittedName>
</protein>
<dbReference type="PATRIC" id="fig|1194404.4.peg.7165"/>
<dbReference type="GO" id="GO:0005829">
    <property type="term" value="C:cytosol"/>
    <property type="evidence" value="ECO:0007669"/>
    <property type="project" value="TreeGrafter"/>
</dbReference>
<dbReference type="EMBL" id="AOKG01002411">
    <property type="protein sequence ID" value="EPN34612.1"/>
    <property type="molecule type" value="Genomic_DNA"/>
</dbReference>
<feature type="domain" description="Helicase C-terminal" evidence="9">
    <location>
        <begin position="299"/>
        <end position="449"/>
    </location>
</feature>
<dbReference type="AlphaFoldDB" id="S6TYR1"/>
<evidence type="ECO:0000256" key="4">
    <source>
        <dbReference type="ARBA" id="ARBA00022840"/>
    </source>
</evidence>
<dbReference type="SUPFAM" id="SSF52540">
    <property type="entry name" value="P-loop containing nucleoside triphosphate hydrolases"/>
    <property type="match status" value="1"/>
</dbReference>